<evidence type="ECO:0000256" key="2">
    <source>
        <dbReference type="ARBA" id="ARBA00004760"/>
    </source>
</evidence>
<reference evidence="11 12" key="1">
    <citation type="submission" date="2022-08" db="EMBL/GenBank/DDBJ databases">
        <title>Bacterial and archaeal communities from various locations to study Microbial Dark Matter (Phase II).</title>
        <authorList>
            <person name="Stepanauskas R."/>
        </authorList>
    </citation>
    <scope>NUCLEOTIDE SEQUENCE [LARGE SCALE GENOMIC DNA]</scope>
    <source>
        <strain evidence="11 12">PD1</strain>
    </source>
</reference>
<feature type="domain" description="Glycosyltransferase 2-like" evidence="10">
    <location>
        <begin position="11"/>
        <end position="143"/>
    </location>
</feature>
<evidence type="ECO:0000313" key="12">
    <source>
        <dbReference type="Proteomes" id="UP001204798"/>
    </source>
</evidence>
<evidence type="ECO:0000256" key="7">
    <source>
        <dbReference type="ARBA" id="ARBA00022989"/>
    </source>
</evidence>
<gene>
    <name evidence="11" type="ORF">M2350_000142</name>
</gene>
<feature type="transmembrane region" description="Helical" evidence="9">
    <location>
        <begin position="272"/>
        <end position="294"/>
    </location>
</feature>
<comment type="caution">
    <text evidence="11">The sequence shown here is derived from an EMBL/GenBank/DDBJ whole genome shotgun (WGS) entry which is preliminary data.</text>
</comment>
<protein>
    <submittedName>
        <fullName evidence="11">GT2 family glycosyltransferase</fullName>
    </submittedName>
</protein>
<keyword evidence="7 9" id="KW-1133">Transmembrane helix</keyword>
<organism evidence="11 12">
    <name type="scientific">Candidatus Fervidibacter sacchari</name>
    <dbReference type="NCBI Taxonomy" id="1448929"/>
    <lineage>
        <taxon>Bacteria</taxon>
        <taxon>Candidatus Fervidibacterota</taxon>
        <taxon>Candidatus Fervidibacter</taxon>
    </lineage>
</organism>
<name>A0ABT2EIT7_9BACT</name>
<dbReference type="InterPro" id="IPR029044">
    <property type="entry name" value="Nucleotide-diphossugar_trans"/>
</dbReference>
<keyword evidence="8 9" id="KW-0472">Membrane</keyword>
<dbReference type="Proteomes" id="UP001204798">
    <property type="component" value="Unassembled WGS sequence"/>
</dbReference>
<evidence type="ECO:0000256" key="4">
    <source>
        <dbReference type="ARBA" id="ARBA00022676"/>
    </source>
</evidence>
<comment type="pathway">
    <text evidence="3">Sphingolipid metabolism.</text>
</comment>
<evidence type="ECO:0000256" key="6">
    <source>
        <dbReference type="ARBA" id="ARBA00022692"/>
    </source>
</evidence>
<evidence type="ECO:0000256" key="9">
    <source>
        <dbReference type="SAM" id="Phobius"/>
    </source>
</evidence>
<dbReference type="PANTHER" id="PTHR43179:SF7">
    <property type="entry name" value="RHAMNOSYLTRANSFERASE WBBL"/>
    <property type="match status" value="1"/>
</dbReference>
<proteinExistence type="predicted"/>
<evidence type="ECO:0000256" key="8">
    <source>
        <dbReference type="ARBA" id="ARBA00023136"/>
    </source>
</evidence>
<keyword evidence="12" id="KW-1185">Reference proteome</keyword>
<dbReference type="CDD" id="cd04186">
    <property type="entry name" value="GT_2_like_c"/>
    <property type="match status" value="1"/>
</dbReference>
<dbReference type="InterPro" id="IPR025993">
    <property type="entry name" value="Ceramide_glucosylTrfase"/>
</dbReference>
<dbReference type="RefSeq" id="WP_259092186.1">
    <property type="nucleotide sequence ID" value="NZ_CP130454.1"/>
</dbReference>
<dbReference type="EMBL" id="JANUCP010000001">
    <property type="protein sequence ID" value="MCS3917745.1"/>
    <property type="molecule type" value="Genomic_DNA"/>
</dbReference>
<dbReference type="SUPFAM" id="SSF53448">
    <property type="entry name" value="Nucleotide-diphospho-sugar transferases"/>
    <property type="match status" value="1"/>
</dbReference>
<evidence type="ECO:0000256" key="3">
    <source>
        <dbReference type="ARBA" id="ARBA00004991"/>
    </source>
</evidence>
<accession>A0ABT2EIT7</accession>
<dbReference type="Pfam" id="PF00535">
    <property type="entry name" value="Glycos_transf_2"/>
    <property type="match status" value="1"/>
</dbReference>
<evidence type="ECO:0000256" key="1">
    <source>
        <dbReference type="ARBA" id="ARBA00004141"/>
    </source>
</evidence>
<comment type="subcellular location">
    <subcellularLocation>
        <location evidence="1">Membrane</location>
        <topology evidence="1">Multi-pass membrane protein</topology>
    </subcellularLocation>
</comment>
<sequence>MEDMKEKPVLSVIIVSWNVREDLRECLQSLFRDAECRAQGSEIEVIVVDNASTDGTAEMVEGEFPQVKLVVNPQNFGYTKANNIGINRSRGKYILLLNPDTVVHQGALQALIECAESHPEAGIIGAKLLNPDGSIQRSARSFPDIGAGLFRNTFLGRLFPNNPFVRRYLLTDFSYDEVREVDWVSGAAMLVRRDLIERIGGLDERFWAYCEDVDLCWRAWQAGYKVLFCPNAVITHKVGRSSDQRLVPSLIQHHKSMWLFYLKNYRNRYPLVLFPLIGLGILLRLAGALLKVALHQLRLFFERKLTAKLKHQMPLVHSENDPPESREP</sequence>
<keyword evidence="6 9" id="KW-0812">Transmembrane</keyword>
<dbReference type="InterPro" id="IPR001173">
    <property type="entry name" value="Glyco_trans_2-like"/>
</dbReference>
<comment type="pathway">
    <text evidence="2">Lipid metabolism; sphingolipid metabolism.</text>
</comment>
<keyword evidence="5" id="KW-0808">Transferase</keyword>
<keyword evidence="4" id="KW-0328">Glycosyltransferase</keyword>
<evidence type="ECO:0000259" key="10">
    <source>
        <dbReference type="Pfam" id="PF00535"/>
    </source>
</evidence>
<dbReference type="Pfam" id="PF13506">
    <property type="entry name" value="Glyco_transf_21"/>
    <property type="match status" value="1"/>
</dbReference>
<evidence type="ECO:0000313" key="11">
    <source>
        <dbReference type="EMBL" id="MCS3917745.1"/>
    </source>
</evidence>
<dbReference type="PANTHER" id="PTHR43179">
    <property type="entry name" value="RHAMNOSYLTRANSFERASE WBBL"/>
    <property type="match status" value="1"/>
</dbReference>
<evidence type="ECO:0000256" key="5">
    <source>
        <dbReference type="ARBA" id="ARBA00022679"/>
    </source>
</evidence>
<dbReference type="Gene3D" id="3.90.550.10">
    <property type="entry name" value="Spore Coat Polysaccharide Biosynthesis Protein SpsA, Chain A"/>
    <property type="match status" value="1"/>
</dbReference>